<dbReference type="EMBL" id="CP046457">
    <property type="protein sequence ID" value="QGU00078.1"/>
    <property type="molecule type" value="Genomic_DNA"/>
</dbReference>
<proteinExistence type="predicted"/>
<dbReference type="KEGG" id="salq:SYNTR_1484"/>
<sequence length="136" mass="14979">MFKAKGLTIFLVLVLVFNLTIVGCGQPENNYNEDPTEYGDVKDPENGDTPQSEGELSDPDTENYTQPEDDIAMTGSGEFGGWIDNNSVEIGINAFQVTDETRLMIEEAGIDIGDEVVYNYVPSDLGQPILIKIERL</sequence>
<evidence type="ECO:0000313" key="3">
    <source>
        <dbReference type="Proteomes" id="UP000426444"/>
    </source>
</evidence>
<dbReference type="RefSeq" id="WP_156203902.1">
    <property type="nucleotide sequence ID" value="NZ_CP046457.1"/>
</dbReference>
<reference evidence="3" key="1">
    <citation type="journal article" date="2019" name="Microbiology">
        <title>Complete Genome Sequence of an Uncultured Bacterium of the Candidate Phylum Bipolaricaulota.</title>
        <authorList>
            <person name="Kadnikov V.V."/>
            <person name="Mardanov A.V."/>
            <person name="Beletsky A.V."/>
            <person name="Frank Y.A."/>
            <person name="Karnachuk O.V."/>
            <person name="Ravin N.V."/>
        </authorList>
    </citation>
    <scope>NUCLEOTIDE SEQUENCE [LARGE SCALE GENOMIC DNA]</scope>
</reference>
<dbReference type="PROSITE" id="PS51257">
    <property type="entry name" value="PROKAR_LIPOPROTEIN"/>
    <property type="match status" value="1"/>
</dbReference>
<gene>
    <name evidence="2" type="ORF">SYNTR_1484</name>
</gene>
<evidence type="ECO:0000313" key="2">
    <source>
        <dbReference type="EMBL" id="QGU00078.1"/>
    </source>
</evidence>
<organism evidence="2 3">
    <name type="scientific">Candidatus Syntrophocurvum alkaliphilum</name>
    <dbReference type="NCBI Taxonomy" id="2293317"/>
    <lineage>
        <taxon>Bacteria</taxon>
        <taxon>Bacillati</taxon>
        <taxon>Bacillota</taxon>
        <taxon>Clostridia</taxon>
        <taxon>Eubacteriales</taxon>
        <taxon>Syntrophomonadaceae</taxon>
        <taxon>Candidatus Syntrophocurvum</taxon>
    </lineage>
</organism>
<protein>
    <submittedName>
        <fullName evidence="2">Uncharacterized protein</fullName>
    </submittedName>
</protein>
<dbReference type="AlphaFoldDB" id="A0A6I6DGE3"/>
<keyword evidence="3" id="KW-1185">Reference proteome</keyword>
<feature type="region of interest" description="Disordered" evidence="1">
    <location>
        <begin position="26"/>
        <end position="77"/>
    </location>
</feature>
<feature type="compositionally biased region" description="Acidic residues" evidence="1">
    <location>
        <begin position="55"/>
        <end position="71"/>
    </location>
</feature>
<name>A0A6I6DGE3_9FIRM</name>
<accession>A0A6I6DGE3</accession>
<dbReference type="Proteomes" id="UP000426444">
    <property type="component" value="Chromosome"/>
</dbReference>
<evidence type="ECO:0000256" key="1">
    <source>
        <dbReference type="SAM" id="MobiDB-lite"/>
    </source>
</evidence>